<keyword evidence="2" id="KW-1185">Reference proteome</keyword>
<feature type="non-terminal residue" evidence="1">
    <location>
        <position position="194"/>
    </location>
</feature>
<sequence length="194" mass="22595">RLPSKIKQYILNKPDCMNYIFDPPPSIILMDPIDGYNEYVKSIHRKNHRINYLLQFYPPYKESLQQSQTALLDQTYQYKILNQRFKQQHQSDSVIPDEQIQEANHFYSNLFDQPAQSISENDDAAEQLVNTLNETLTPEEKSMLEAPITESELHNNLIKLHAKGPSAPGYDQITYANWVQMWPKAKLVVTKIAQ</sequence>
<gene>
    <name evidence="1" type="ORF">C6P40_004721</name>
</gene>
<reference evidence="1" key="1">
    <citation type="submission" date="2020-11" db="EMBL/GenBank/DDBJ databases">
        <title>Kefir isolates.</title>
        <authorList>
            <person name="Marcisauskas S."/>
            <person name="Kim Y."/>
            <person name="Blasche S."/>
        </authorList>
    </citation>
    <scope>NUCLEOTIDE SEQUENCE</scope>
    <source>
        <strain evidence="1">Olga-1</strain>
    </source>
</reference>
<protein>
    <submittedName>
        <fullName evidence="1">Uncharacterized protein</fullName>
    </submittedName>
</protein>
<evidence type="ECO:0000313" key="2">
    <source>
        <dbReference type="Proteomes" id="UP000697127"/>
    </source>
</evidence>
<organism evidence="1 2">
    <name type="scientific">Pichia californica</name>
    <dbReference type="NCBI Taxonomy" id="460514"/>
    <lineage>
        <taxon>Eukaryota</taxon>
        <taxon>Fungi</taxon>
        <taxon>Dikarya</taxon>
        <taxon>Ascomycota</taxon>
        <taxon>Saccharomycotina</taxon>
        <taxon>Pichiomycetes</taxon>
        <taxon>Pichiales</taxon>
        <taxon>Pichiaceae</taxon>
        <taxon>Pichia</taxon>
    </lineage>
</organism>
<dbReference type="Proteomes" id="UP000697127">
    <property type="component" value="Unassembled WGS sequence"/>
</dbReference>
<evidence type="ECO:0000313" key="1">
    <source>
        <dbReference type="EMBL" id="KAG0685915.1"/>
    </source>
</evidence>
<dbReference type="EMBL" id="PUHW01000693">
    <property type="protein sequence ID" value="KAG0685915.1"/>
    <property type="molecule type" value="Genomic_DNA"/>
</dbReference>
<comment type="caution">
    <text evidence="1">The sequence shown here is derived from an EMBL/GenBank/DDBJ whole genome shotgun (WGS) entry which is preliminary data.</text>
</comment>
<name>A0A9P6WFJ4_9ASCO</name>
<dbReference type="AlphaFoldDB" id="A0A9P6WFJ4"/>
<accession>A0A9P6WFJ4</accession>
<feature type="non-terminal residue" evidence="1">
    <location>
        <position position="1"/>
    </location>
</feature>
<proteinExistence type="predicted"/>